<dbReference type="RefSeq" id="XP_026693768.1">
    <property type="nucleotide sequence ID" value="XM_026837967.1"/>
</dbReference>
<dbReference type="Pfam" id="PF13621">
    <property type="entry name" value="Cupin_8"/>
    <property type="match status" value="1"/>
</dbReference>
<dbReference type="AlphaFoldDB" id="F7B573"/>
<evidence type="ECO:0000313" key="3">
    <source>
        <dbReference type="Ensembl" id="ENSCINP00000008667.3"/>
    </source>
</evidence>
<keyword evidence="1" id="KW-0106">Calcium</keyword>
<dbReference type="InterPro" id="IPR003347">
    <property type="entry name" value="JmjC_dom"/>
</dbReference>
<name>F7B573_CIOIN</name>
<dbReference type="SUPFAM" id="SSF51197">
    <property type="entry name" value="Clavaminate synthase-like"/>
    <property type="match status" value="1"/>
</dbReference>
<gene>
    <name evidence="3" type="primary">mina53-like1</name>
</gene>
<dbReference type="HOGENOM" id="CLU_016785_9_2_1"/>
<evidence type="ECO:0000313" key="4">
    <source>
        <dbReference type="Proteomes" id="UP000008144"/>
    </source>
</evidence>
<dbReference type="GeneTree" id="ENSGT00940000165393"/>
<dbReference type="InterPro" id="IPR018247">
    <property type="entry name" value="EF_Hand_1_Ca_BS"/>
</dbReference>
<dbReference type="SUPFAM" id="SSF47473">
    <property type="entry name" value="EF-hand"/>
    <property type="match status" value="1"/>
</dbReference>
<dbReference type="CTD" id="494417"/>
<dbReference type="Ensembl" id="ENSCINT00000008667.3">
    <property type="protein sequence ID" value="ENSCINP00000008667.3"/>
    <property type="gene ID" value="ENSCING00000004188.3"/>
</dbReference>
<dbReference type="GO" id="GO:0016706">
    <property type="term" value="F:2-oxoglutarate-dependent dioxygenase activity"/>
    <property type="evidence" value="ECO:0000318"/>
    <property type="project" value="GO_Central"/>
</dbReference>
<reference evidence="3" key="3">
    <citation type="submission" date="2025-09" db="UniProtKB">
        <authorList>
            <consortium name="Ensembl"/>
        </authorList>
    </citation>
    <scope>IDENTIFICATION</scope>
</reference>
<protein>
    <submittedName>
        <fullName evidence="3">Myc-induced nuclear antigen with a molecular mass of 53 kDa-like 1</fullName>
    </submittedName>
</protein>
<keyword evidence="4" id="KW-1185">Reference proteome</keyword>
<reference evidence="3" key="2">
    <citation type="submission" date="2025-08" db="UniProtKB">
        <authorList>
            <consortium name="Ensembl"/>
        </authorList>
    </citation>
    <scope>IDENTIFICATION</scope>
</reference>
<dbReference type="PROSITE" id="PS00018">
    <property type="entry name" value="EF_HAND_1"/>
    <property type="match status" value="1"/>
</dbReference>
<evidence type="ECO:0000256" key="1">
    <source>
        <dbReference type="ARBA" id="ARBA00022837"/>
    </source>
</evidence>
<dbReference type="InParanoid" id="F7B573"/>
<dbReference type="Gene3D" id="2.60.120.650">
    <property type="entry name" value="Cupin"/>
    <property type="match status" value="1"/>
</dbReference>
<feature type="domain" description="JmjC" evidence="2">
    <location>
        <begin position="61"/>
        <end position="216"/>
    </location>
</feature>
<dbReference type="GeneID" id="494417"/>
<sequence length="445" mass="50859">MPARLKWTDEYMKENYGDLRVKLESKYEKDFKPEGDRGMGQDSMRRFLDTYIEHDKYMVSQLPDPLSEEVTVPQPILCGSFRERILEANIWMSSGNTKSLLHRDADNAFNCLLNGTKDWILIDPVHQDLLPVAVESGSPYGGYTLINVNKVDLIEFPEFKEVPWYYANVSAGDCLFLPKGHWHQVRSYGAKNLAVSILFSRLNDFNPKGCPKEGVPPSELLSEVPMVWTYDGFEAQTMGNADPFELKDELEMKCKHAEGKLTLEMFEEDMISGLDVEEEAYKGTLKVDADEYEIPDENIEIMKQRAKAIMDLIDPDNIGYYDCSQLEDMTVDTLKKISDIKDPDPANTDQYEFLHLHPNLVRKTILSSLELSKESFMEKYHSHEGSMAGAQWIFETLDSDNDGRCTVAEVKGNMEKVLERFQDSLLADVTAHQAKKINQNSKDEL</sequence>
<dbReference type="InterPro" id="IPR041667">
    <property type="entry name" value="Cupin_8"/>
</dbReference>
<dbReference type="Proteomes" id="UP000008144">
    <property type="component" value="Unassembled WGS sequence"/>
</dbReference>
<dbReference type="PANTHER" id="PTHR12461:SF52">
    <property type="entry name" value="JMJC DOMAIN-CONTAINING PROTEIN"/>
    <property type="match status" value="1"/>
</dbReference>
<dbReference type="OMA" id="FPAFDLW"/>
<organism evidence="3 4">
    <name type="scientific">Ciona intestinalis</name>
    <name type="common">Transparent sea squirt</name>
    <name type="synonym">Ascidia intestinalis</name>
    <dbReference type="NCBI Taxonomy" id="7719"/>
    <lineage>
        <taxon>Eukaryota</taxon>
        <taxon>Metazoa</taxon>
        <taxon>Chordata</taxon>
        <taxon>Tunicata</taxon>
        <taxon>Ascidiacea</taxon>
        <taxon>Phlebobranchia</taxon>
        <taxon>Cionidae</taxon>
        <taxon>Ciona</taxon>
    </lineage>
</organism>
<evidence type="ECO:0000259" key="2">
    <source>
        <dbReference type="PROSITE" id="PS51184"/>
    </source>
</evidence>
<dbReference type="InterPro" id="IPR011992">
    <property type="entry name" value="EF-hand-dom_pair"/>
</dbReference>
<dbReference type="PANTHER" id="PTHR12461">
    <property type="entry name" value="HYPOXIA-INDUCIBLE FACTOR 1 ALPHA INHIBITOR-RELATED"/>
    <property type="match status" value="1"/>
</dbReference>
<proteinExistence type="predicted"/>
<dbReference type="PROSITE" id="PS51184">
    <property type="entry name" value="JMJC"/>
    <property type="match status" value="1"/>
</dbReference>
<accession>F7B573</accession>
<reference evidence="4" key="1">
    <citation type="journal article" date="2002" name="Science">
        <title>The draft genome of Ciona intestinalis: insights into chordate and vertebrate origins.</title>
        <authorList>
            <person name="Dehal P."/>
            <person name="Satou Y."/>
            <person name="Campbell R.K."/>
            <person name="Chapman J."/>
            <person name="Degnan B."/>
            <person name="De Tomaso A."/>
            <person name="Davidson B."/>
            <person name="Di Gregorio A."/>
            <person name="Gelpke M."/>
            <person name="Goodstein D.M."/>
            <person name="Harafuji N."/>
            <person name="Hastings K.E."/>
            <person name="Ho I."/>
            <person name="Hotta K."/>
            <person name="Huang W."/>
            <person name="Kawashima T."/>
            <person name="Lemaire P."/>
            <person name="Martinez D."/>
            <person name="Meinertzhagen I.A."/>
            <person name="Necula S."/>
            <person name="Nonaka M."/>
            <person name="Putnam N."/>
            <person name="Rash S."/>
            <person name="Saiga H."/>
            <person name="Satake M."/>
            <person name="Terry A."/>
            <person name="Yamada L."/>
            <person name="Wang H.G."/>
            <person name="Awazu S."/>
            <person name="Azumi K."/>
            <person name="Boore J."/>
            <person name="Branno M."/>
            <person name="Chin-Bow S."/>
            <person name="DeSantis R."/>
            <person name="Doyle S."/>
            <person name="Francino P."/>
            <person name="Keys D.N."/>
            <person name="Haga S."/>
            <person name="Hayashi H."/>
            <person name="Hino K."/>
            <person name="Imai K.S."/>
            <person name="Inaba K."/>
            <person name="Kano S."/>
            <person name="Kobayashi K."/>
            <person name="Kobayashi M."/>
            <person name="Lee B.I."/>
            <person name="Makabe K.W."/>
            <person name="Manohar C."/>
            <person name="Matassi G."/>
            <person name="Medina M."/>
            <person name="Mochizuki Y."/>
            <person name="Mount S."/>
            <person name="Morishita T."/>
            <person name="Miura S."/>
            <person name="Nakayama A."/>
            <person name="Nishizaka S."/>
            <person name="Nomoto H."/>
            <person name="Ohta F."/>
            <person name="Oishi K."/>
            <person name="Rigoutsos I."/>
            <person name="Sano M."/>
            <person name="Sasaki A."/>
            <person name="Sasakura Y."/>
            <person name="Shoguchi E."/>
            <person name="Shin-i T."/>
            <person name="Spagnuolo A."/>
            <person name="Stainier D."/>
            <person name="Suzuki M.M."/>
            <person name="Tassy O."/>
            <person name="Takatori N."/>
            <person name="Tokuoka M."/>
            <person name="Yagi K."/>
            <person name="Yoshizaki F."/>
            <person name="Wada S."/>
            <person name="Zhang C."/>
            <person name="Hyatt P.D."/>
            <person name="Larimer F."/>
            <person name="Detter C."/>
            <person name="Doggett N."/>
            <person name="Glavina T."/>
            <person name="Hawkins T."/>
            <person name="Richardson P."/>
            <person name="Lucas S."/>
            <person name="Kohara Y."/>
            <person name="Levine M."/>
            <person name="Satoh N."/>
            <person name="Rokhsar D.S."/>
        </authorList>
    </citation>
    <scope>NUCLEOTIDE SEQUENCE [LARGE SCALE GENOMIC DNA]</scope>
</reference>